<evidence type="ECO:0000256" key="6">
    <source>
        <dbReference type="RuleBase" id="RU004355"/>
    </source>
</evidence>
<keyword evidence="4 5" id="KW-0269">Exonuclease</keyword>
<dbReference type="Pfam" id="PF02601">
    <property type="entry name" value="Exonuc_VII_L"/>
    <property type="match status" value="1"/>
</dbReference>
<name>A0A7G9G576_9FIRM</name>
<keyword evidence="3 5" id="KW-0378">Hydrolase</keyword>
<comment type="subcellular location">
    <subcellularLocation>
        <location evidence="5 6">Cytoplasm</location>
    </subcellularLocation>
</comment>
<evidence type="ECO:0000256" key="4">
    <source>
        <dbReference type="ARBA" id="ARBA00022839"/>
    </source>
</evidence>
<dbReference type="InterPro" id="IPR025824">
    <property type="entry name" value="OB-fold_nuc-bd_dom"/>
</dbReference>
<dbReference type="InterPro" id="IPR020579">
    <property type="entry name" value="Exonuc_VII_lsu_C"/>
</dbReference>
<comment type="catalytic activity">
    <reaction evidence="5 6">
        <text>Exonucleolytic cleavage in either 5'- to 3'- or 3'- to 5'-direction to yield nucleoside 5'-phosphates.</text>
        <dbReference type="EC" id="3.1.11.6"/>
    </reaction>
</comment>
<dbReference type="AlphaFoldDB" id="A0A7G9G576"/>
<dbReference type="CDD" id="cd04489">
    <property type="entry name" value="ExoVII_LU_OBF"/>
    <property type="match status" value="1"/>
</dbReference>
<dbReference type="GO" id="GO:0008855">
    <property type="term" value="F:exodeoxyribonuclease VII activity"/>
    <property type="evidence" value="ECO:0007669"/>
    <property type="project" value="UniProtKB-UniRule"/>
</dbReference>
<organism evidence="9 10">
    <name type="scientific">Qiania dongpingensis</name>
    <dbReference type="NCBI Taxonomy" id="2763669"/>
    <lineage>
        <taxon>Bacteria</taxon>
        <taxon>Bacillati</taxon>
        <taxon>Bacillota</taxon>
        <taxon>Clostridia</taxon>
        <taxon>Lachnospirales</taxon>
        <taxon>Lachnospiraceae</taxon>
        <taxon>Qiania</taxon>
    </lineage>
</organism>
<keyword evidence="2 5" id="KW-0540">Nuclease</keyword>
<dbReference type="Pfam" id="PF13742">
    <property type="entry name" value="tRNA_anti_2"/>
    <property type="match status" value="1"/>
</dbReference>
<accession>A0A7G9G576</accession>
<evidence type="ECO:0000259" key="7">
    <source>
        <dbReference type="Pfam" id="PF02601"/>
    </source>
</evidence>
<dbReference type="PANTHER" id="PTHR30008:SF0">
    <property type="entry name" value="EXODEOXYRIBONUCLEASE 7 LARGE SUBUNIT"/>
    <property type="match status" value="1"/>
</dbReference>
<dbReference type="GO" id="GO:0006308">
    <property type="term" value="P:DNA catabolic process"/>
    <property type="evidence" value="ECO:0007669"/>
    <property type="project" value="UniProtKB-UniRule"/>
</dbReference>
<dbReference type="GO" id="GO:0003676">
    <property type="term" value="F:nucleic acid binding"/>
    <property type="evidence" value="ECO:0007669"/>
    <property type="project" value="InterPro"/>
</dbReference>
<dbReference type="InterPro" id="IPR003753">
    <property type="entry name" value="Exonuc_VII_L"/>
</dbReference>
<comment type="function">
    <text evidence="5">Bidirectionally degrades single-stranded DNA into large acid-insoluble oligonucleotides, which are then degraded further into small acid-soluble oligonucleotides.</text>
</comment>
<dbReference type="GO" id="GO:0005737">
    <property type="term" value="C:cytoplasm"/>
    <property type="evidence" value="ECO:0007669"/>
    <property type="project" value="UniProtKB-SubCell"/>
</dbReference>
<evidence type="ECO:0000313" key="9">
    <source>
        <dbReference type="EMBL" id="QNM05958.1"/>
    </source>
</evidence>
<protein>
    <recommendedName>
        <fullName evidence="5">Exodeoxyribonuclease 7 large subunit</fullName>
        <ecNumber evidence="5">3.1.11.6</ecNumber>
    </recommendedName>
    <alternativeName>
        <fullName evidence="5">Exodeoxyribonuclease VII large subunit</fullName>
        <shortName evidence="5">Exonuclease VII large subunit</shortName>
    </alternativeName>
</protein>
<evidence type="ECO:0000256" key="1">
    <source>
        <dbReference type="ARBA" id="ARBA00022490"/>
    </source>
</evidence>
<sequence length="402" mass="44306">MGRSVYTVGQVNAYIKNMFTQDYLLGAISVKGEVSNCKYHSSGHIYFTLKDKGAVLQAVMFAGNRGGLPFAMKEGQQVIVSGAVNVFERDGKYQLYAREITLDGIGSLYEQFEALKRELEERGLFASEYKQPIPRYIKTLGIVTASTGAAVRDIINIAERRNPHVRLVLYPAKVQGEGAADTIAAGIEALERFGVDCMIVGRGGGSIEDLWAFNEEKTAQAIFDCSVPVISAVGHETDFTIADFVSDLRAPTPSAAAELAVYDYRLFLSQLDEAGRRMSEAMIGRTERLKQMLKAKELRLGRFRPDYQVAEKRQLLDQYQDKLSSVMRGKLKSADHKLAVYAERLKGCSPLDRITRGYAFVTKKDGSRLLSASQALPGERLSLQLSDGVVETEVIGADSADE</sequence>
<comment type="similarity">
    <text evidence="5 6">Belongs to the XseA family.</text>
</comment>
<dbReference type="PANTHER" id="PTHR30008">
    <property type="entry name" value="EXODEOXYRIBONUCLEASE 7 LARGE SUBUNIT"/>
    <property type="match status" value="1"/>
</dbReference>
<dbReference type="RefSeq" id="WP_249303315.1">
    <property type="nucleotide sequence ID" value="NZ_CP060634.1"/>
</dbReference>
<dbReference type="Proteomes" id="UP000515823">
    <property type="component" value="Chromosome"/>
</dbReference>
<dbReference type="NCBIfam" id="TIGR00237">
    <property type="entry name" value="xseA"/>
    <property type="match status" value="1"/>
</dbReference>
<evidence type="ECO:0000256" key="3">
    <source>
        <dbReference type="ARBA" id="ARBA00022801"/>
    </source>
</evidence>
<feature type="domain" description="OB-fold nucleic acid binding" evidence="8">
    <location>
        <begin position="6"/>
        <end position="100"/>
    </location>
</feature>
<keyword evidence="10" id="KW-1185">Reference proteome</keyword>
<proteinExistence type="inferred from homology"/>
<comment type="subunit">
    <text evidence="5">Heterooligomer composed of large and small subunits.</text>
</comment>
<evidence type="ECO:0000259" key="8">
    <source>
        <dbReference type="Pfam" id="PF13742"/>
    </source>
</evidence>
<evidence type="ECO:0000313" key="10">
    <source>
        <dbReference type="Proteomes" id="UP000515823"/>
    </source>
</evidence>
<dbReference type="GO" id="GO:0009318">
    <property type="term" value="C:exodeoxyribonuclease VII complex"/>
    <property type="evidence" value="ECO:0007669"/>
    <property type="project" value="UniProtKB-UniRule"/>
</dbReference>
<dbReference type="HAMAP" id="MF_00378">
    <property type="entry name" value="Exonuc_7_L"/>
    <property type="match status" value="1"/>
</dbReference>
<evidence type="ECO:0000256" key="5">
    <source>
        <dbReference type="HAMAP-Rule" id="MF_00378"/>
    </source>
</evidence>
<evidence type="ECO:0000256" key="2">
    <source>
        <dbReference type="ARBA" id="ARBA00022722"/>
    </source>
</evidence>
<gene>
    <name evidence="5 9" type="primary">xseA</name>
    <name evidence="9" type="ORF">H9Q78_01955</name>
</gene>
<keyword evidence="1 5" id="KW-0963">Cytoplasm</keyword>
<dbReference type="EMBL" id="CP060634">
    <property type="protein sequence ID" value="QNM05958.1"/>
    <property type="molecule type" value="Genomic_DNA"/>
</dbReference>
<dbReference type="EC" id="3.1.11.6" evidence="5"/>
<reference evidence="9 10" key="1">
    <citation type="submission" date="2020-08" db="EMBL/GenBank/DDBJ databases">
        <authorList>
            <person name="Liu C."/>
            <person name="Sun Q."/>
        </authorList>
    </citation>
    <scope>NUCLEOTIDE SEQUENCE [LARGE SCALE GENOMIC DNA]</scope>
    <source>
        <strain evidence="9 10">NSJ-38</strain>
    </source>
</reference>
<dbReference type="KEGG" id="qdo:H9Q78_01955"/>
<feature type="domain" description="Exonuclease VII large subunit C-terminal" evidence="7">
    <location>
        <begin position="124"/>
        <end position="337"/>
    </location>
</feature>